<name>A0A6J6HHX0_9ZZZZ</name>
<protein>
    <submittedName>
        <fullName evidence="2">Unannotated protein</fullName>
    </submittedName>
</protein>
<reference evidence="2" key="1">
    <citation type="submission" date="2020-05" db="EMBL/GenBank/DDBJ databases">
        <authorList>
            <person name="Chiriac C."/>
            <person name="Salcher M."/>
            <person name="Ghai R."/>
            <person name="Kavagutti S V."/>
        </authorList>
    </citation>
    <scope>NUCLEOTIDE SEQUENCE</scope>
</reference>
<accession>A0A6J6HHX0</accession>
<feature type="transmembrane region" description="Helical" evidence="1">
    <location>
        <begin position="55"/>
        <end position="77"/>
    </location>
</feature>
<dbReference type="AlphaFoldDB" id="A0A6J6HHX0"/>
<dbReference type="Gene3D" id="1.20.1250.20">
    <property type="entry name" value="MFS general substrate transporter like domains"/>
    <property type="match status" value="1"/>
</dbReference>
<keyword evidence="1" id="KW-0812">Transmembrane</keyword>
<keyword evidence="1" id="KW-1133">Transmembrane helix</keyword>
<organism evidence="2">
    <name type="scientific">freshwater metagenome</name>
    <dbReference type="NCBI Taxonomy" id="449393"/>
    <lineage>
        <taxon>unclassified sequences</taxon>
        <taxon>metagenomes</taxon>
        <taxon>ecological metagenomes</taxon>
    </lineage>
</organism>
<sequence>MLTMVSIQASSPAWLLIACATVFNTAAFAAVTVLNTDVMARAPQGATGPISSFRGAASSIGTGLGVVVLGTGVINAANVSDGASNVGSEQLDQIASALRLDGILGCGIALIAWITLRQTERQRADSSH</sequence>
<keyword evidence="1" id="KW-0472">Membrane</keyword>
<feature type="transmembrane region" description="Helical" evidence="1">
    <location>
        <begin position="97"/>
        <end position="116"/>
    </location>
</feature>
<gene>
    <name evidence="2" type="ORF">UFOPK1835_01237</name>
</gene>
<dbReference type="SUPFAM" id="SSF103473">
    <property type="entry name" value="MFS general substrate transporter"/>
    <property type="match status" value="1"/>
</dbReference>
<evidence type="ECO:0000313" key="2">
    <source>
        <dbReference type="EMBL" id="CAB4613371.1"/>
    </source>
</evidence>
<evidence type="ECO:0000256" key="1">
    <source>
        <dbReference type="SAM" id="Phobius"/>
    </source>
</evidence>
<dbReference type="InterPro" id="IPR036259">
    <property type="entry name" value="MFS_trans_sf"/>
</dbReference>
<dbReference type="EMBL" id="CAEZUP010000051">
    <property type="protein sequence ID" value="CAB4613371.1"/>
    <property type="molecule type" value="Genomic_DNA"/>
</dbReference>
<feature type="transmembrane region" description="Helical" evidence="1">
    <location>
        <begin position="12"/>
        <end position="34"/>
    </location>
</feature>
<proteinExistence type="predicted"/>